<dbReference type="SUPFAM" id="SSF89919">
    <property type="entry name" value="Ribosome-binding factor A, RbfA"/>
    <property type="match status" value="1"/>
</dbReference>
<gene>
    <name evidence="2" type="ORF">PYW07_005739</name>
</gene>
<feature type="compositionally biased region" description="Basic and acidic residues" evidence="1">
    <location>
        <begin position="344"/>
        <end position="354"/>
    </location>
</feature>
<dbReference type="EMBL" id="JARGEI010000016">
    <property type="protein sequence ID" value="KAJ8717809.1"/>
    <property type="molecule type" value="Genomic_DNA"/>
</dbReference>
<evidence type="ECO:0000256" key="1">
    <source>
        <dbReference type="SAM" id="MobiDB-lite"/>
    </source>
</evidence>
<dbReference type="GO" id="GO:0006364">
    <property type="term" value="P:rRNA processing"/>
    <property type="evidence" value="ECO:0007669"/>
    <property type="project" value="InterPro"/>
</dbReference>
<keyword evidence="3" id="KW-1185">Reference proteome</keyword>
<dbReference type="InterPro" id="IPR015946">
    <property type="entry name" value="KH_dom-like_a/b"/>
</dbReference>
<dbReference type="Pfam" id="PF02033">
    <property type="entry name" value="RBFA"/>
    <property type="match status" value="1"/>
</dbReference>
<dbReference type="PANTHER" id="PTHR14725">
    <property type="entry name" value="RIBOSOME-BINDING FACTOR A, MITOCHONDRIAL-RELATED"/>
    <property type="match status" value="1"/>
</dbReference>
<organism evidence="2 3">
    <name type="scientific">Mythimna separata</name>
    <name type="common">Oriental armyworm</name>
    <name type="synonym">Pseudaletia separata</name>
    <dbReference type="NCBI Taxonomy" id="271217"/>
    <lineage>
        <taxon>Eukaryota</taxon>
        <taxon>Metazoa</taxon>
        <taxon>Ecdysozoa</taxon>
        <taxon>Arthropoda</taxon>
        <taxon>Hexapoda</taxon>
        <taxon>Insecta</taxon>
        <taxon>Pterygota</taxon>
        <taxon>Neoptera</taxon>
        <taxon>Endopterygota</taxon>
        <taxon>Lepidoptera</taxon>
        <taxon>Glossata</taxon>
        <taxon>Ditrysia</taxon>
        <taxon>Noctuoidea</taxon>
        <taxon>Noctuidae</taxon>
        <taxon>Noctuinae</taxon>
        <taxon>Hadenini</taxon>
        <taxon>Mythimna</taxon>
    </lineage>
</organism>
<dbReference type="InterPro" id="IPR039212">
    <property type="entry name" value="RBFA_mitochondrial"/>
</dbReference>
<reference evidence="2" key="1">
    <citation type="submission" date="2023-03" db="EMBL/GenBank/DDBJ databases">
        <title>Chromosome-level genomes of two armyworms, Mythimna separata and Mythimna loreyi, provide insights into the biosynthesis and reception of sex pheromones.</title>
        <authorList>
            <person name="Zhao H."/>
        </authorList>
    </citation>
    <scope>NUCLEOTIDE SEQUENCE</scope>
    <source>
        <strain evidence="2">BeijingLab</strain>
        <tissue evidence="2">Pupa</tissue>
    </source>
</reference>
<feature type="region of interest" description="Disordered" evidence="1">
    <location>
        <begin position="310"/>
        <end position="354"/>
    </location>
</feature>
<name>A0AAD8DR79_MYTSE</name>
<evidence type="ECO:0008006" key="4">
    <source>
        <dbReference type="Google" id="ProtNLM"/>
    </source>
</evidence>
<dbReference type="InterPro" id="IPR000238">
    <property type="entry name" value="RbfA"/>
</dbReference>
<protein>
    <recommendedName>
        <fullName evidence="4">Ribosome-binding factor A, mitochondrial</fullName>
    </recommendedName>
</protein>
<dbReference type="Gene3D" id="3.30.300.20">
    <property type="match status" value="1"/>
</dbReference>
<dbReference type="InterPro" id="IPR023799">
    <property type="entry name" value="RbfA_dom_sf"/>
</dbReference>
<dbReference type="Proteomes" id="UP001231518">
    <property type="component" value="Chromosome 18"/>
</dbReference>
<feature type="compositionally biased region" description="Acidic residues" evidence="1">
    <location>
        <begin position="314"/>
        <end position="334"/>
    </location>
</feature>
<accession>A0AAD8DR79</accession>
<dbReference type="AlphaFoldDB" id="A0AAD8DR79"/>
<evidence type="ECO:0000313" key="3">
    <source>
        <dbReference type="Proteomes" id="UP001231518"/>
    </source>
</evidence>
<proteinExistence type="predicted"/>
<dbReference type="PANTHER" id="PTHR14725:SF0">
    <property type="entry name" value="RIBOSOME-BINDING FACTOR A, MITOCHONDRIAL-RELATED"/>
    <property type="match status" value="1"/>
</dbReference>
<evidence type="ECO:0000313" key="2">
    <source>
        <dbReference type="EMBL" id="KAJ8717809.1"/>
    </source>
</evidence>
<sequence length="354" mass="40298">MMSLRRSYHVSSVALSLKKQGLKLCKMVNPKSKRQWHPTQAFAVNALPTVKSITQQKHEPDKRGQRRIAVLNKMFMKQITDLMSTGTVSMDIVGRGIEISKVNVTPDLNTVNVFWVCKGDASDAETEKVLNKVAGGLRHELSTLRVMGEIPYIVFVKDKQEALLVDLDRRLAVADYGEDYVPTDMGHLLKSEFTLNTKLSPQVKAKIKKLEEELPIFEEPLPEMTHNVFGLDHSKIMSRLLAARKKTRDAWSTLNTKDDVISYRVTPDAVPEPAVGNQRKELADFLQKRQIEQKRLQKRLKDSRQDWVLADAAEGVEEAEEDDEEYYEDDEEESYTYYAGPGELAERADRPPPL</sequence>
<comment type="caution">
    <text evidence="2">The sequence shown here is derived from an EMBL/GenBank/DDBJ whole genome shotgun (WGS) entry which is preliminary data.</text>
</comment>